<comment type="caution">
    <text evidence="2">The sequence shown here is derived from an EMBL/GenBank/DDBJ whole genome shotgun (WGS) entry which is preliminary data.</text>
</comment>
<feature type="compositionally biased region" description="Polar residues" evidence="1">
    <location>
        <begin position="138"/>
        <end position="149"/>
    </location>
</feature>
<feature type="compositionally biased region" description="Polar residues" evidence="1">
    <location>
        <begin position="156"/>
        <end position="166"/>
    </location>
</feature>
<name>A0ABR2QJW4_9ROSI</name>
<organism evidence="2 3">
    <name type="scientific">Hibiscus sabdariffa</name>
    <name type="common">roselle</name>
    <dbReference type="NCBI Taxonomy" id="183260"/>
    <lineage>
        <taxon>Eukaryota</taxon>
        <taxon>Viridiplantae</taxon>
        <taxon>Streptophyta</taxon>
        <taxon>Embryophyta</taxon>
        <taxon>Tracheophyta</taxon>
        <taxon>Spermatophyta</taxon>
        <taxon>Magnoliopsida</taxon>
        <taxon>eudicotyledons</taxon>
        <taxon>Gunneridae</taxon>
        <taxon>Pentapetalae</taxon>
        <taxon>rosids</taxon>
        <taxon>malvids</taxon>
        <taxon>Malvales</taxon>
        <taxon>Malvaceae</taxon>
        <taxon>Malvoideae</taxon>
        <taxon>Hibiscus</taxon>
    </lineage>
</organism>
<evidence type="ECO:0000256" key="1">
    <source>
        <dbReference type="SAM" id="MobiDB-lite"/>
    </source>
</evidence>
<dbReference type="EMBL" id="JBBPBN010000036">
    <property type="protein sequence ID" value="KAK9000956.1"/>
    <property type="molecule type" value="Genomic_DNA"/>
</dbReference>
<dbReference type="Proteomes" id="UP001396334">
    <property type="component" value="Unassembled WGS sequence"/>
</dbReference>
<evidence type="ECO:0000313" key="3">
    <source>
        <dbReference type="Proteomes" id="UP001396334"/>
    </source>
</evidence>
<proteinExistence type="predicted"/>
<gene>
    <name evidence="2" type="ORF">V6N11_082752</name>
</gene>
<sequence>MLLGDSHGVLNPQDVVSGEQSLLQSVDQDSVIPEVVMEAPIVSSGPSQVGLQPLSDGLPSKPVSASYAHMVAKNLRNDGESRVGGVFAQDKVFVLEDDFVIDRADGRVQKLEYEGLSQICFGCRVYGHSKENCALNSSTAHSVDVSTGKSAPLENKPTSEPSTTEPCGSWMVVD</sequence>
<protein>
    <submittedName>
        <fullName evidence="2">Uncharacterized protein</fullName>
    </submittedName>
</protein>
<feature type="region of interest" description="Disordered" evidence="1">
    <location>
        <begin position="138"/>
        <end position="174"/>
    </location>
</feature>
<evidence type="ECO:0000313" key="2">
    <source>
        <dbReference type="EMBL" id="KAK9000956.1"/>
    </source>
</evidence>
<keyword evidence="3" id="KW-1185">Reference proteome</keyword>
<reference evidence="2 3" key="1">
    <citation type="journal article" date="2024" name="G3 (Bethesda)">
        <title>Genome assembly of Hibiscus sabdariffa L. provides insights into metabolisms of medicinal natural products.</title>
        <authorList>
            <person name="Kim T."/>
        </authorList>
    </citation>
    <scope>NUCLEOTIDE SEQUENCE [LARGE SCALE GENOMIC DNA]</scope>
    <source>
        <strain evidence="2">TK-2024</strain>
        <tissue evidence="2">Old leaves</tissue>
    </source>
</reference>
<accession>A0ABR2QJW4</accession>